<dbReference type="InterPro" id="IPR023296">
    <property type="entry name" value="Glyco_hydro_beta-prop_sf"/>
</dbReference>
<evidence type="ECO:0000256" key="1">
    <source>
        <dbReference type="ARBA" id="ARBA00004370"/>
    </source>
</evidence>
<dbReference type="GO" id="GO:0016020">
    <property type="term" value="C:membrane"/>
    <property type="evidence" value="ECO:0007669"/>
    <property type="project" value="UniProtKB-SubCell"/>
</dbReference>
<name>A0A3M7KSC8_AUXPR</name>
<evidence type="ECO:0000313" key="9">
    <source>
        <dbReference type="EMBL" id="RMZ52759.1"/>
    </source>
</evidence>
<gene>
    <name evidence="9" type="ORF">APUTEX25_000878</name>
</gene>
<evidence type="ECO:0000313" key="10">
    <source>
        <dbReference type="Proteomes" id="UP000279271"/>
    </source>
</evidence>
<sequence length="1488" mass="163411">MSVHAGDIGVAESRDGGASWRYLGIALDEAWHLSYPHVFSWEGQVALFTQMYMVPEGYQSGALRVYIAEEFPLKWRFLAKLHPQPLIDASIVEFEGRWWLFATDAVSVAPCGCGSASGSSRCRMLSLWHASSPLGPWLAHAASPVMSGDAAAGARSGGRVVAVDGKLVRFGQDCAGGYGQGLVAYRVDVLTPTEFRQTRVPLEFGAAGKHGMRAWNGARHHHLDAHQKPDLWVGAVLPASQPPFPPPAVAEVVIIWNSGKPPDTSGWAAPGGAPVRLRLSPRNELTNRFLPDPLLRTRAVLTLDDDILSTCADVEALFAAWRRDPGLLAGMFPRLAGAGPPAAYAGEQEVYRRGRYNMVLTGGMVLDADRIFPLFNSPQYAEERAYVNSVTNCEDLLVNFVVAEVNAARGNVSASMLRPRRRLDISKLMGQGVGISRDRGSHQAKREACVERFAQRLVMPVEQEVPVWVDRPPCLSWLGNLGCSNLNCPLCKTCQRRRCEQNFASKYLAPCDVLEAKCGAQIYVVVVDAMTGQLVHPDIDDPHLQICIVDGRRFEQEGEREEALESCMLLVNKQGQPLLSHGRSGTFTDEKRIMVPLILGQAMLPDLKVTDSSEALLLGRAPPFRLLVRLADRLGHPCPGVKHALSEPFVVATARVKGAAKADIPHVDDHVSKIECVGVQTQRKLEDIAAAGAAAGVADLRVPVNCVTRVGQFRELVELAEGNKPLRETLKQVLRLTKGWDVARDHVRRCVDTDERLRVFHPDGRTDVGLAFRCAAHNVVDLNRPLGLLRRRQNPAQPNQEMVDVIWLPQDAAAFPEAVRRLLPQAFSACPRAPRADTSLEAWMAMHKSLDVDLSLPPNLAQMSNLFPSLLPTEGSWGGAYSILEPAALGDDVAQVSLSTMSRMQAMFQAALRQEIPYSQLEEFLRAHNLLPDGTPAGAGGVTPPRAPTPTQQPGPTGLTDMKSIEAALPEYPAEPCMNLTTPLSHTALEGTPHAELPARPGPRGEPRARRNHRVGLLGRRRGRRAHVPANTFVRAQPGMARVARQMWSVSNGLGQGRAFSIIVAVCVTLLVDNWLRGAFHLLALEHIRGGADWDTLHARPSPLGGEAGDTSTAPGWKLPAEYKAQIVVAVPLSPSGRDWIKAGRAWRRGLRAAYVADFNADAELRLDGGLHGEEFIYLNSTDIPFHYYGKAAMVPSVAHEHFGQYNYKWMLYGDDDTIWFLDSVVNIVKGLDPDMPHLITDHLWFWGHTEGSPSHPVHPAADAPRCLPCGYNTSLLAGLALPFDPPLACPFCTWQKLCAADVKRRSIYGDDCGFRPRYPPEAEFLAHGGGGIILSVGLMRMLSVDYMRKCISTRFKPGDVFGGDTLFSHCAFFTGVAPTDPGYYFQDPEYNAFDQGGQLLLNSVDLMYSYLKRSCCNAQCEARLAALTTLHARGMHFKEPSAAMDTARLIIRLREMYLAVREEATKEGRRAQHEEVPPSWDNHKKCY</sequence>
<dbReference type="InterPro" id="IPR056442">
    <property type="entry name" value="GINT1_N"/>
</dbReference>
<keyword evidence="5" id="KW-1015">Disulfide bond</keyword>
<evidence type="ECO:0000259" key="8">
    <source>
        <dbReference type="Pfam" id="PF24793"/>
    </source>
</evidence>
<evidence type="ECO:0000256" key="3">
    <source>
        <dbReference type="ARBA" id="ARBA00022679"/>
    </source>
</evidence>
<evidence type="ECO:0000259" key="7">
    <source>
        <dbReference type="Pfam" id="PF09258"/>
    </source>
</evidence>
<evidence type="ECO:0000256" key="5">
    <source>
        <dbReference type="ARBA" id="ARBA00023157"/>
    </source>
</evidence>
<keyword evidence="3" id="KW-0808">Transferase</keyword>
<dbReference type="FunFam" id="2.115.10.20:FF:000004">
    <property type="entry name" value="Glucosamine inositolphosphorylceramide transferase 1"/>
    <property type="match status" value="1"/>
</dbReference>
<dbReference type="Pfam" id="PF09258">
    <property type="entry name" value="Glyco_transf_64"/>
    <property type="match status" value="1"/>
</dbReference>
<dbReference type="GO" id="GO:0016757">
    <property type="term" value="F:glycosyltransferase activity"/>
    <property type="evidence" value="ECO:0007669"/>
    <property type="project" value="InterPro"/>
</dbReference>
<dbReference type="EMBL" id="QOKY01000202">
    <property type="protein sequence ID" value="RMZ52759.1"/>
    <property type="molecule type" value="Genomic_DNA"/>
</dbReference>
<comment type="subcellular location">
    <subcellularLocation>
        <location evidence="1">Membrane</location>
    </subcellularLocation>
</comment>
<dbReference type="SUPFAM" id="SSF53448">
    <property type="entry name" value="Nucleotide-diphospho-sugar transferases"/>
    <property type="match status" value="1"/>
</dbReference>
<protein>
    <submittedName>
        <fullName evidence="9">Uncharacterized protein</fullName>
    </submittedName>
</protein>
<evidence type="ECO:0000256" key="6">
    <source>
        <dbReference type="SAM" id="MobiDB-lite"/>
    </source>
</evidence>
<dbReference type="PANTHER" id="PTHR48261">
    <property type="entry name" value="ACETYLGLUCOSAMINYLTRANSFERASE"/>
    <property type="match status" value="1"/>
</dbReference>
<dbReference type="InterPro" id="IPR029044">
    <property type="entry name" value="Nucleotide-diphossugar_trans"/>
</dbReference>
<feature type="domain" description="Glucosamine inositolphosphorylceramide transferase 1 N-terminal" evidence="8">
    <location>
        <begin position="5"/>
        <end position="234"/>
    </location>
</feature>
<feature type="region of interest" description="Disordered" evidence="6">
    <location>
        <begin position="931"/>
        <end position="957"/>
    </location>
</feature>
<dbReference type="SUPFAM" id="SSF75005">
    <property type="entry name" value="Arabinanase/levansucrase/invertase"/>
    <property type="match status" value="1"/>
</dbReference>
<accession>A0A3M7KSC8</accession>
<dbReference type="Gene3D" id="3.90.550.50">
    <property type="match status" value="1"/>
</dbReference>
<dbReference type="Proteomes" id="UP000279271">
    <property type="component" value="Unassembled WGS sequence"/>
</dbReference>
<evidence type="ECO:0000256" key="4">
    <source>
        <dbReference type="ARBA" id="ARBA00023136"/>
    </source>
</evidence>
<feature type="domain" description="Glycosyl transferase 64" evidence="7">
    <location>
        <begin position="247"/>
        <end position="461"/>
    </location>
</feature>
<dbReference type="PANTHER" id="PTHR48261:SF6">
    <property type="entry name" value="GLYCOSYLTRANSFERASE FAMILY PROTEIN"/>
    <property type="match status" value="1"/>
</dbReference>
<proteinExistence type="inferred from homology"/>
<reference evidence="10" key="1">
    <citation type="journal article" date="2018" name="Algal Res.">
        <title>Characterization of plant carbon substrate utilization by Auxenochlorella protothecoides.</title>
        <authorList>
            <person name="Vogler B.W."/>
            <person name="Starkenburg S.R."/>
            <person name="Sudasinghe N."/>
            <person name="Schambach J.Y."/>
            <person name="Rollin J.A."/>
            <person name="Pattathil S."/>
            <person name="Barry A.N."/>
        </authorList>
    </citation>
    <scope>NUCLEOTIDE SEQUENCE [LARGE SCALE GENOMIC DNA]</scope>
    <source>
        <strain evidence="10">UTEX 25</strain>
    </source>
</reference>
<dbReference type="InterPro" id="IPR004263">
    <property type="entry name" value="Exostosin"/>
</dbReference>
<comment type="similarity">
    <text evidence="2">Belongs to the glycosyltransferase 64 family.</text>
</comment>
<dbReference type="Gene3D" id="3.90.550.10">
    <property type="entry name" value="Spore Coat Polysaccharide Biosynthesis Protein SpsA, Chain A"/>
    <property type="match status" value="1"/>
</dbReference>
<dbReference type="Gene3D" id="2.115.10.20">
    <property type="entry name" value="Glycosyl hydrolase domain, family 43"/>
    <property type="match status" value="1"/>
</dbReference>
<feature type="region of interest" description="Disordered" evidence="6">
    <location>
        <begin position="1468"/>
        <end position="1488"/>
    </location>
</feature>
<dbReference type="InterPro" id="IPR015338">
    <property type="entry name" value="GT64_dom"/>
</dbReference>
<evidence type="ECO:0000256" key="2">
    <source>
        <dbReference type="ARBA" id="ARBA00008700"/>
    </source>
</evidence>
<organism evidence="9 10">
    <name type="scientific">Auxenochlorella protothecoides</name>
    <name type="common">Green microalga</name>
    <name type="synonym">Chlorella protothecoides</name>
    <dbReference type="NCBI Taxonomy" id="3075"/>
    <lineage>
        <taxon>Eukaryota</taxon>
        <taxon>Viridiplantae</taxon>
        <taxon>Chlorophyta</taxon>
        <taxon>core chlorophytes</taxon>
        <taxon>Trebouxiophyceae</taxon>
        <taxon>Chlorellales</taxon>
        <taxon>Chlorellaceae</taxon>
        <taxon>Auxenochlorella</taxon>
    </lineage>
</organism>
<keyword evidence="4" id="KW-0472">Membrane</keyword>
<dbReference type="Pfam" id="PF24793">
    <property type="entry name" value="GINT1_N"/>
    <property type="match status" value="1"/>
</dbReference>
<comment type="caution">
    <text evidence="9">The sequence shown here is derived from an EMBL/GenBank/DDBJ whole genome shotgun (WGS) entry which is preliminary data.</text>
</comment>